<accession>W5SWB4</accession>
<keyword evidence="1" id="KW-0472">Membrane</keyword>
<proteinExistence type="predicted"/>
<keyword evidence="1" id="KW-1133">Transmembrane helix</keyword>
<dbReference type="eggNOG" id="COG2035">
    <property type="taxonomic scope" value="Bacteria"/>
</dbReference>
<dbReference type="STRING" id="1313292.BCO_0900015"/>
<organism evidence="2 3">
    <name type="scientific">Borrelia coriaceae ATCC 43381</name>
    <dbReference type="NCBI Taxonomy" id="1408429"/>
    <lineage>
        <taxon>Bacteria</taxon>
        <taxon>Pseudomonadati</taxon>
        <taxon>Spirochaetota</taxon>
        <taxon>Spirochaetia</taxon>
        <taxon>Spirochaetales</taxon>
        <taxon>Borreliaceae</taxon>
        <taxon>Borrelia</taxon>
    </lineage>
</organism>
<dbReference type="Proteomes" id="UP000019330">
    <property type="component" value="Chromosome"/>
</dbReference>
<evidence type="ECO:0000313" key="3">
    <source>
        <dbReference type="Proteomes" id="UP000019330"/>
    </source>
</evidence>
<protein>
    <submittedName>
        <fullName evidence="2">Integral membrane protein</fullName>
    </submittedName>
</protein>
<feature type="transmembrane region" description="Helical" evidence="1">
    <location>
        <begin position="118"/>
        <end position="137"/>
    </location>
</feature>
<feature type="transmembrane region" description="Helical" evidence="1">
    <location>
        <begin position="85"/>
        <end position="102"/>
    </location>
</feature>
<feature type="transmembrane region" description="Helical" evidence="1">
    <location>
        <begin position="157"/>
        <end position="189"/>
    </location>
</feature>
<feature type="transmembrane region" description="Helical" evidence="1">
    <location>
        <begin position="6"/>
        <end position="32"/>
    </location>
</feature>
<feature type="transmembrane region" description="Helical" evidence="1">
    <location>
        <begin position="201"/>
        <end position="222"/>
    </location>
</feature>
<name>W5SWB4_9SPIR</name>
<feature type="transmembrane region" description="Helical" evidence="1">
    <location>
        <begin position="53"/>
        <end position="73"/>
    </location>
</feature>
<dbReference type="EMBL" id="CP005745">
    <property type="protein sequence ID" value="AHH10953.1"/>
    <property type="molecule type" value="Genomic_DNA"/>
</dbReference>
<keyword evidence="1" id="KW-0812">Transmembrane</keyword>
<evidence type="ECO:0000256" key="1">
    <source>
        <dbReference type="SAM" id="Phobius"/>
    </source>
</evidence>
<dbReference type="PANTHER" id="PTHR37308:SF1">
    <property type="entry name" value="POLYPRENYL-PHOSPHATE TRANSPORTER"/>
    <property type="match status" value="1"/>
</dbReference>
<gene>
    <name evidence="2" type="ORF">BCO_0900015</name>
</gene>
<evidence type="ECO:0000313" key="2">
    <source>
        <dbReference type="EMBL" id="AHH10953.1"/>
    </source>
</evidence>
<dbReference type="AlphaFoldDB" id="W5SWB4"/>
<dbReference type="Pfam" id="PF04018">
    <property type="entry name" value="VCA0040-like"/>
    <property type="match status" value="1"/>
</dbReference>
<dbReference type="PATRIC" id="fig|1313292.3.peg.822"/>
<sequence>MISIYIKGLLIGIASIIPGISGGTLALILGIYYNIIDAAANLIKLKKIRENTIFLGMLSLGILTSAVMLAKIFKNYILDGAIKETYLHVFFIGLITGSIITLKKEINKNIQINKHKDITNYLLSLMGFLIMLFLLILRNYNISLDISKYSDKSSFKYYLLITSSGIISGGSMILPGISGSLILLSLGIYKEIINIVSQLNIPVCTIFGISTVIGIGITIIIIQKNNKQISCQISLFIYRFNLGINSTNAICYNTTKHTIYAND</sequence>
<dbReference type="InterPro" id="IPR007163">
    <property type="entry name" value="VCA0040-like"/>
</dbReference>
<keyword evidence="3" id="KW-1185">Reference proteome</keyword>
<dbReference type="HOGENOM" id="CLU_055621_2_1_12"/>
<reference evidence="2" key="1">
    <citation type="submission" date="2013-04" db="EMBL/GenBank/DDBJ databases">
        <title>Comparative Genomics of Relapsing Fever Spirochetes.</title>
        <authorList>
            <person name="Schwan T.G."/>
            <person name="Raffel S.J."/>
            <person name="Porcella S.F."/>
            <person name="Martens C.A."/>
            <person name="Bruno D.P."/>
            <person name="Ricklefs S.M."/>
            <person name="Barbian K.B."/>
        </authorList>
    </citation>
    <scope>NUCLEOTIDE SEQUENCE [LARGE SCALE GENOMIC DNA]</scope>
    <source>
        <strain evidence="2">Co53</strain>
    </source>
</reference>
<dbReference type="PANTHER" id="PTHR37308">
    <property type="entry name" value="INTEGRAL MEMBRANE PROTEIN"/>
    <property type="match status" value="1"/>
</dbReference>